<comment type="similarity">
    <text evidence="1 3">Belongs to the TPP enzyme family.</text>
</comment>
<dbReference type="InterPro" id="IPR045229">
    <property type="entry name" value="TPP_enz"/>
</dbReference>
<evidence type="ECO:0000259" key="5">
    <source>
        <dbReference type="Pfam" id="PF02775"/>
    </source>
</evidence>
<dbReference type="InterPro" id="IPR011766">
    <property type="entry name" value="TPP_enzyme_TPP-bd"/>
</dbReference>
<keyword evidence="2 3" id="KW-0786">Thiamine pyrophosphate</keyword>
<feature type="domain" description="Thiamine pyrophosphate enzyme central" evidence="4">
    <location>
        <begin position="193"/>
        <end position="320"/>
    </location>
</feature>
<evidence type="ECO:0000313" key="7">
    <source>
        <dbReference type="EMBL" id="MBK0421919.1"/>
    </source>
</evidence>
<dbReference type="InterPro" id="IPR029061">
    <property type="entry name" value="THDP-binding"/>
</dbReference>
<dbReference type="InterPro" id="IPR029035">
    <property type="entry name" value="DHS-like_NAD/FAD-binding_dom"/>
</dbReference>
<dbReference type="InterPro" id="IPR012000">
    <property type="entry name" value="Thiamin_PyroP_enz_cen_dom"/>
</dbReference>
<dbReference type="CDD" id="cd07035">
    <property type="entry name" value="TPP_PYR_POX_like"/>
    <property type="match status" value="1"/>
</dbReference>
<organism evidence="7 8">
    <name type="scientific">Leucobacter edaphi</name>
    <dbReference type="NCBI Taxonomy" id="2796472"/>
    <lineage>
        <taxon>Bacteria</taxon>
        <taxon>Bacillati</taxon>
        <taxon>Actinomycetota</taxon>
        <taxon>Actinomycetes</taxon>
        <taxon>Micrococcales</taxon>
        <taxon>Microbacteriaceae</taxon>
        <taxon>Leucobacter</taxon>
    </lineage>
</organism>
<dbReference type="GO" id="GO:0009097">
    <property type="term" value="P:isoleucine biosynthetic process"/>
    <property type="evidence" value="ECO:0007669"/>
    <property type="project" value="TreeGrafter"/>
</dbReference>
<dbReference type="Pfam" id="PF02775">
    <property type="entry name" value="TPP_enzyme_C"/>
    <property type="match status" value="1"/>
</dbReference>
<dbReference type="InterPro" id="IPR000399">
    <property type="entry name" value="TPP-bd_CS"/>
</dbReference>
<dbReference type="Pfam" id="PF02776">
    <property type="entry name" value="TPP_enzyme_N"/>
    <property type="match status" value="1"/>
</dbReference>
<sequence length="547" mass="57370">MQQFSDISAGHLIVKQLENEGVSRVYCVPGESYLDVLDGLYDSSIHTVVCRQEGGVGMAAMAEGRLTGRAGVAMVTRGPGAANASIAVHNAWQDGTPIVLFVGLVDSREREREAFQDFSLGGWYATTAKRVFTIDNPAEAARVVRDAFAIAESGKPGPVVVGLPEDLLKHRVTATTEDRPDARPAVPSAADLDDVIARLRGATAPAIILGGEVWSAEAARAAAELGEALAVPVATDFRAADLVDNDSPAYVGMLGYGRDPELSALIADSDVLLFIGTGRADVLSDGYTIGGDALTIIASPDPELQGHHGRVDVSFTVDPSVFTIALAERAVAAGGAPAEAKSARLAAARAAFEKYSTPAPDGSRYADLGRVMEAVSELKKDDAIVTFGAGNYAIWPQRYLPSRAYPSLVAPKNGAMGLGIPAAVGAAMSHPDRQVISFAGDGCFMMNGQEVATAVAEGANLTIFVFDNGIYGTIRVHQERDYPGRISGTRLTNPDFAKYADAFGGTGFTLDGTQDAREVVAEAFATPGVTIVHVKADPEVREPRPQA</sequence>
<dbReference type="SUPFAM" id="SSF52467">
    <property type="entry name" value="DHS-like NAD/FAD-binding domain"/>
    <property type="match status" value="1"/>
</dbReference>
<dbReference type="Gene3D" id="3.40.50.1220">
    <property type="entry name" value="TPP-binding domain"/>
    <property type="match status" value="1"/>
</dbReference>
<dbReference type="InterPro" id="IPR012001">
    <property type="entry name" value="Thiamin_PyroP_enz_TPP-bd_dom"/>
</dbReference>
<comment type="caution">
    <text evidence="7">The sequence shown here is derived from an EMBL/GenBank/DDBJ whole genome shotgun (WGS) entry which is preliminary data.</text>
</comment>
<feature type="domain" description="Thiamine pyrophosphate enzyme N-terminal TPP-binding" evidence="6">
    <location>
        <begin position="9"/>
        <end position="116"/>
    </location>
</feature>
<dbReference type="PANTHER" id="PTHR18968">
    <property type="entry name" value="THIAMINE PYROPHOSPHATE ENZYMES"/>
    <property type="match status" value="1"/>
</dbReference>
<dbReference type="SUPFAM" id="SSF52518">
    <property type="entry name" value="Thiamin diphosphate-binding fold (THDP-binding)"/>
    <property type="match status" value="2"/>
</dbReference>
<dbReference type="GO" id="GO:0009099">
    <property type="term" value="P:L-valine biosynthetic process"/>
    <property type="evidence" value="ECO:0007669"/>
    <property type="project" value="TreeGrafter"/>
</dbReference>
<reference evidence="7" key="1">
    <citation type="submission" date="2020-12" db="EMBL/GenBank/DDBJ databases">
        <title>Leucobacter sp. CAS2, isolated from Chromium sludge.</title>
        <authorList>
            <person name="Xu Z."/>
        </authorList>
    </citation>
    <scope>NUCLEOTIDE SEQUENCE</scope>
    <source>
        <strain evidence="7">CSA2</strain>
    </source>
</reference>
<dbReference type="RefSeq" id="WP_200132121.1">
    <property type="nucleotide sequence ID" value="NZ_JAEHOI010000006.1"/>
</dbReference>
<dbReference type="PROSITE" id="PS00187">
    <property type="entry name" value="TPP_ENZYMES"/>
    <property type="match status" value="1"/>
</dbReference>
<dbReference type="NCBIfam" id="NF006052">
    <property type="entry name" value="PRK08199.1"/>
    <property type="match status" value="1"/>
</dbReference>
<evidence type="ECO:0000256" key="2">
    <source>
        <dbReference type="ARBA" id="ARBA00023052"/>
    </source>
</evidence>
<dbReference type="GO" id="GO:0000287">
    <property type="term" value="F:magnesium ion binding"/>
    <property type="evidence" value="ECO:0007669"/>
    <property type="project" value="InterPro"/>
</dbReference>
<evidence type="ECO:0000256" key="3">
    <source>
        <dbReference type="RuleBase" id="RU362132"/>
    </source>
</evidence>
<protein>
    <submittedName>
        <fullName evidence="7">Acetolactate synthase</fullName>
    </submittedName>
</protein>
<accession>A0A934QC40</accession>
<dbReference type="PANTHER" id="PTHR18968:SF120">
    <property type="entry name" value="ACETOLACTATE SYNTHASE LARGE SUBUNIT"/>
    <property type="match status" value="1"/>
</dbReference>
<evidence type="ECO:0000259" key="4">
    <source>
        <dbReference type="Pfam" id="PF00205"/>
    </source>
</evidence>
<proteinExistence type="inferred from homology"/>
<keyword evidence="8" id="KW-1185">Reference proteome</keyword>
<dbReference type="Proteomes" id="UP000618733">
    <property type="component" value="Unassembled WGS sequence"/>
</dbReference>
<evidence type="ECO:0000313" key="8">
    <source>
        <dbReference type="Proteomes" id="UP000618733"/>
    </source>
</evidence>
<dbReference type="GO" id="GO:0030976">
    <property type="term" value="F:thiamine pyrophosphate binding"/>
    <property type="evidence" value="ECO:0007669"/>
    <property type="project" value="InterPro"/>
</dbReference>
<dbReference type="CDD" id="cd00568">
    <property type="entry name" value="TPP_enzymes"/>
    <property type="match status" value="1"/>
</dbReference>
<dbReference type="Pfam" id="PF00205">
    <property type="entry name" value="TPP_enzyme_M"/>
    <property type="match status" value="1"/>
</dbReference>
<feature type="domain" description="Thiamine pyrophosphate enzyme TPP-binding" evidence="5">
    <location>
        <begin position="388"/>
        <end position="534"/>
    </location>
</feature>
<dbReference type="Gene3D" id="3.40.50.970">
    <property type="match status" value="2"/>
</dbReference>
<evidence type="ECO:0000256" key="1">
    <source>
        <dbReference type="ARBA" id="ARBA00007812"/>
    </source>
</evidence>
<dbReference type="GO" id="GO:0005948">
    <property type="term" value="C:acetolactate synthase complex"/>
    <property type="evidence" value="ECO:0007669"/>
    <property type="project" value="TreeGrafter"/>
</dbReference>
<dbReference type="EMBL" id="JAEHOI010000006">
    <property type="protein sequence ID" value="MBK0421919.1"/>
    <property type="molecule type" value="Genomic_DNA"/>
</dbReference>
<evidence type="ECO:0000259" key="6">
    <source>
        <dbReference type="Pfam" id="PF02776"/>
    </source>
</evidence>
<name>A0A934QC40_9MICO</name>
<dbReference type="AlphaFoldDB" id="A0A934QC40"/>
<dbReference type="GO" id="GO:0050660">
    <property type="term" value="F:flavin adenine dinucleotide binding"/>
    <property type="evidence" value="ECO:0007669"/>
    <property type="project" value="TreeGrafter"/>
</dbReference>
<dbReference type="GO" id="GO:0003984">
    <property type="term" value="F:acetolactate synthase activity"/>
    <property type="evidence" value="ECO:0007669"/>
    <property type="project" value="TreeGrafter"/>
</dbReference>
<gene>
    <name evidence="7" type="ORF">JD292_07505</name>
</gene>